<dbReference type="STRING" id="32473.ENSXCOP00000004203"/>
<protein>
    <submittedName>
        <fullName evidence="5">Uncharacterized protein</fullName>
    </submittedName>
</protein>
<evidence type="ECO:0000256" key="1">
    <source>
        <dbReference type="ARBA" id="ARBA00004308"/>
    </source>
</evidence>
<organism evidence="5 6">
    <name type="scientific">Xiphophorus couchianus</name>
    <name type="common">Monterrey platyfish</name>
    <dbReference type="NCBI Taxonomy" id="32473"/>
    <lineage>
        <taxon>Eukaryota</taxon>
        <taxon>Metazoa</taxon>
        <taxon>Chordata</taxon>
        <taxon>Craniata</taxon>
        <taxon>Vertebrata</taxon>
        <taxon>Euteleostomi</taxon>
        <taxon>Actinopterygii</taxon>
        <taxon>Neopterygii</taxon>
        <taxon>Teleostei</taxon>
        <taxon>Neoteleostei</taxon>
        <taxon>Acanthomorphata</taxon>
        <taxon>Ovalentaria</taxon>
        <taxon>Atherinomorphae</taxon>
        <taxon>Cyprinodontiformes</taxon>
        <taxon>Poeciliidae</taxon>
        <taxon>Poeciliinae</taxon>
        <taxon>Xiphophorus</taxon>
    </lineage>
</organism>
<dbReference type="SUPFAM" id="SSF46966">
    <property type="entry name" value="Spectrin repeat"/>
    <property type="match status" value="1"/>
</dbReference>
<keyword evidence="6" id="KW-1185">Reference proteome</keyword>
<evidence type="ECO:0000313" key="6">
    <source>
        <dbReference type="Proteomes" id="UP000261380"/>
    </source>
</evidence>
<reference evidence="5" key="2">
    <citation type="submission" date="2025-09" db="UniProtKB">
        <authorList>
            <consortium name="Ensembl"/>
        </authorList>
    </citation>
    <scope>IDENTIFICATION</scope>
</reference>
<dbReference type="AlphaFoldDB" id="A0A3B5KVQ4"/>
<dbReference type="PANTHER" id="PTHR14514">
    <property type="entry name" value="PKA ANCHORING PROTEIN"/>
    <property type="match status" value="1"/>
</dbReference>
<comment type="subcellular location">
    <subcellularLocation>
        <location evidence="1">Endomembrane system</location>
    </subcellularLocation>
</comment>
<keyword evidence="3" id="KW-0677">Repeat</keyword>
<evidence type="ECO:0000313" key="5">
    <source>
        <dbReference type="Ensembl" id="ENSXCOP00000004203.1"/>
    </source>
</evidence>
<evidence type="ECO:0000256" key="4">
    <source>
        <dbReference type="ARBA" id="ARBA00023136"/>
    </source>
</evidence>
<keyword evidence="4" id="KW-0472">Membrane</keyword>
<reference evidence="5" key="1">
    <citation type="submission" date="2025-08" db="UniProtKB">
        <authorList>
            <consortium name="Ensembl"/>
        </authorList>
    </citation>
    <scope>IDENTIFICATION</scope>
</reference>
<proteinExistence type="predicted"/>
<dbReference type="Ensembl" id="ENSXCOT00000004249.1">
    <property type="protein sequence ID" value="ENSXCOP00000004203.1"/>
    <property type="gene ID" value="ENSXCOG00000003304.1"/>
</dbReference>
<dbReference type="PANTHER" id="PTHR14514:SF3">
    <property type="entry name" value="NESPRIN-1"/>
    <property type="match status" value="1"/>
</dbReference>
<accession>A0A3B5KVQ4</accession>
<evidence type="ECO:0000256" key="2">
    <source>
        <dbReference type="ARBA" id="ARBA00022553"/>
    </source>
</evidence>
<dbReference type="GeneTree" id="ENSGT00940000154481"/>
<keyword evidence="2" id="KW-0597">Phosphoprotein</keyword>
<evidence type="ECO:0000256" key="3">
    <source>
        <dbReference type="ARBA" id="ARBA00022737"/>
    </source>
</evidence>
<dbReference type="Proteomes" id="UP000261380">
    <property type="component" value="Unplaced"/>
</dbReference>
<name>A0A3B5KVQ4_9TELE</name>
<sequence>MVFVHLKKLKETLVAVQQLDKNMNSLRSWLAHIEAELSKPIAYDSCDFHEIQRKLDLQQVYVAFMAEISGRLCTF</sequence>